<dbReference type="PROSITE" id="PS00478">
    <property type="entry name" value="LIM_DOMAIN_1"/>
    <property type="match status" value="2"/>
</dbReference>
<evidence type="ECO:0000256" key="3">
    <source>
        <dbReference type="ARBA" id="ARBA00023038"/>
    </source>
</evidence>
<reference evidence="6 7" key="1">
    <citation type="submission" date="2016-07" db="EMBL/GenBank/DDBJ databases">
        <title>Pervasive Adenine N6-methylation of Active Genes in Fungi.</title>
        <authorList>
            <consortium name="DOE Joint Genome Institute"/>
            <person name="Mondo S.J."/>
            <person name="Dannebaum R.O."/>
            <person name="Kuo R.C."/>
            <person name="Labutti K."/>
            <person name="Haridas S."/>
            <person name="Kuo A."/>
            <person name="Salamov A."/>
            <person name="Ahrendt S.R."/>
            <person name="Lipzen A."/>
            <person name="Sullivan W."/>
            <person name="Andreopoulos W.B."/>
            <person name="Clum A."/>
            <person name="Lindquist E."/>
            <person name="Daum C."/>
            <person name="Ramamoorthy G.K."/>
            <person name="Gryganskyi A."/>
            <person name="Culley D."/>
            <person name="Magnuson J.K."/>
            <person name="James T.Y."/>
            <person name="O'Malley M.A."/>
            <person name="Stajich J.E."/>
            <person name="Spatafora J.W."/>
            <person name="Visel A."/>
            <person name="Grigoriev I.V."/>
        </authorList>
    </citation>
    <scope>NUCLEOTIDE SEQUENCE [LARGE SCALE GENOMIC DNA]</scope>
    <source>
        <strain evidence="6 7">NRRL 3301</strain>
    </source>
</reference>
<dbReference type="PANTHER" id="PTHR24214:SF38">
    <property type="entry name" value="PDZ AND LIM DOMAIN PROTEIN ZASP-RELATED"/>
    <property type="match status" value="1"/>
</dbReference>
<keyword evidence="3 4" id="KW-0440">LIM domain</keyword>
<dbReference type="PROSITE" id="PS50023">
    <property type="entry name" value="LIM_DOMAIN_2"/>
    <property type="match status" value="3"/>
</dbReference>
<dbReference type="GO" id="GO:0046872">
    <property type="term" value="F:metal ion binding"/>
    <property type="evidence" value="ECO:0007669"/>
    <property type="project" value="UniProtKB-KW"/>
</dbReference>
<feature type="domain" description="LIM zinc-binding" evidence="5">
    <location>
        <begin position="18"/>
        <end position="79"/>
    </location>
</feature>
<proteinExistence type="predicted"/>
<dbReference type="Pfam" id="PF00412">
    <property type="entry name" value="LIM"/>
    <property type="match status" value="3"/>
</dbReference>
<dbReference type="EMBL" id="MCGT01000003">
    <property type="protein sequence ID" value="ORX61706.1"/>
    <property type="molecule type" value="Genomic_DNA"/>
</dbReference>
<dbReference type="InterPro" id="IPR001781">
    <property type="entry name" value="Znf_LIM"/>
</dbReference>
<name>A0A1X2GUP2_9FUNG</name>
<evidence type="ECO:0000256" key="4">
    <source>
        <dbReference type="PROSITE-ProRule" id="PRU00125"/>
    </source>
</evidence>
<keyword evidence="7" id="KW-1185">Reference proteome</keyword>
<dbReference type="CDD" id="cd08368">
    <property type="entry name" value="LIM"/>
    <property type="match status" value="1"/>
</dbReference>
<evidence type="ECO:0000313" key="6">
    <source>
        <dbReference type="EMBL" id="ORX61706.1"/>
    </source>
</evidence>
<dbReference type="GO" id="GO:0030036">
    <property type="term" value="P:actin cytoskeleton organization"/>
    <property type="evidence" value="ECO:0007669"/>
    <property type="project" value="TreeGrafter"/>
</dbReference>
<dbReference type="GO" id="GO:0001725">
    <property type="term" value="C:stress fiber"/>
    <property type="evidence" value="ECO:0007669"/>
    <property type="project" value="TreeGrafter"/>
</dbReference>
<dbReference type="InterPro" id="IPR050604">
    <property type="entry name" value="PDZ-LIM_domain"/>
</dbReference>
<keyword evidence="2 4" id="KW-0862">Zinc</keyword>
<dbReference type="AlphaFoldDB" id="A0A1X2GUP2"/>
<dbReference type="PANTHER" id="PTHR24214">
    <property type="entry name" value="PDZ AND LIM DOMAIN PROTEIN ZASP"/>
    <property type="match status" value="1"/>
</dbReference>
<dbReference type="SMART" id="SM00132">
    <property type="entry name" value="LIM"/>
    <property type="match status" value="3"/>
</dbReference>
<dbReference type="Proteomes" id="UP000242146">
    <property type="component" value="Unassembled WGS sequence"/>
</dbReference>
<evidence type="ECO:0000313" key="7">
    <source>
        <dbReference type="Proteomes" id="UP000242146"/>
    </source>
</evidence>
<dbReference type="GO" id="GO:0031941">
    <property type="term" value="C:filamentous actin"/>
    <property type="evidence" value="ECO:0007669"/>
    <property type="project" value="TreeGrafter"/>
</dbReference>
<dbReference type="Gene3D" id="2.10.110.10">
    <property type="entry name" value="Cysteine Rich Protein"/>
    <property type="match status" value="3"/>
</dbReference>
<dbReference type="OrthoDB" id="1112565at2759"/>
<dbReference type="GO" id="GO:0003779">
    <property type="term" value="F:actin binding"/>
    <property type="evidence" value="ECO:0007669"/>
    <property type="project" value="TreeGrafter"/>
</dbReference>
<evidence type="ECO:0000256" key="2">
    <source>
        <dbReference type="ARBA" id="ARBA00022833"/>
    </source>
</evidence>
<feature type="domain" description="LIM zinc-binding" evidence="5">
    <location>
        <begin position="80"/>
        <end position="141"/>
    </location>
</feature>
<dbReference type="SUPFAM" id="SSF57716">
    <property type="entry name" value="Glucocorticoid receptor-like (DNA-binding domain)"/>
    <property type="match status" value="3"/>
</dbReference>
<gene>
    <name evidence="6" type="ORF">DM01DRAFT_1128197</name>
</gene>
<keyword evidence="1 4" id="KW-0479">Metal-binding</keyword>
<dbReference type="STRING" id="101127.A0A1X2GUP2"/>
<sequence>MEDLVHSMNDMTEHFNDHTCATCKHDFEYRDDVVHADQKSYHQACFCCQLCRVPLNPRHYFEWDRQIYCERDYHVVKRRVICASCDRPITSNITPIKALGRSYHPGHIKCYRCYCPLTEKTGAKERQQRVYCRKDYKDLFLPKCRSCNRPVEKEAVSAVDGKLQGKWHLKCFGCHTCHEPFPDNTFYVFENLPYCRRHYHQLNNSLCRSCDDPIEGLVLKPSRAGGSILLASLAPFAKV</sequence>
<comment type="caution">
    <text evidence="6">The sequence shown here is derived from an EMBL/GenBank/DDBJ whole genome shotgun (WGS) entry which is preliminary data.</text>
</comment>
<organism evidence="6 7">
    <name type="scientific">Hesseltinella vesiculosa</name>
    <dbReference type="NCBI Taxonomy" id="101127"/>
    <lineage>
        <taxon>Eukaryota</taxon>
        <taxon>Fungi</taxon>
        <taxon>Fungi incertae sedis</taxon>
        <taxon>Mucoromycota</taxon>
        <taxon>Mucoromycotina</taxon>
        <taxon>Mucoromycetes</taxon>
        <taxon>Mucorales</taxon>
        <taxon>Cunninghamellaceae</taxon>
        <taxon>Hesseltinella</taxon>
    </lineage>
</organism>
<dbReference type="GO" id="GO:0051371">
    <property type="term" value="F:muscle alpha-actinin binding"/>
    <property type="evidence" value="ECO:0007669"/>
    <property type="project" value="TreeGrafter"/>
</dbReference>
<evidence type="ECO:0000256" key="1">
    <source>
        <dbReference type="ARBA" id="ARBA00022723"/>
    </source>
</evidence>
<protein>
    <recommendedName>
        <fullName evidence="5">LIM zinc-binding domain-containing protein</fullName>
    </recommendedName>
</protein>
<evidence type="ECO:0000259" key="5">
    <source>
        <dbReference type="PROSITE" id="PS50023"/>
    </source>
</evidence>
<feature type="domain" description="LIM zinc-binding" evidence="5">
    <location>
        <begin position="142"/>
        <end position="205"/>
    </location>
</feature>
<accession>A0A1X2GUP2</accession>